<dbReference type="FunFam" id="3.90.800.10:FF:000001">
    <property type="entry name" value="Glutamine--tRNA ligase"/>
    <property type="match status" value="1"/>
</dbReference>
<comment type="subcellular location">
    <subcellularLocation>
        <location evidence="1">Cytoplasm</location>
    </subcellularLocation>
</comment>
<dbReference type="Gene3D" id="3.90.800.10">
    <property type="entry name" value="Glutamyl-tRNA Synthetase, Domain 3"/>
    <property type="match status" value="1"/>
</dbReference>
<dbReference type="InterPro" id="IPR020058">
    <property type="entry name" value="Glu/Gln-tRNA-synth_Ib_cat-dom"/>
</dbReference>
<proteinExistence type="inferred from homology"/>
<dbReference type="Pfam" id="PF00749">
    <property type="entry name" value="tRNA-synt_1c"/>
    <property type="match status" value="1"/>
</dbReference>
<dbReference type="PROSITE" id="PS50405">
    <property type="entry name" value="GST_CTER"/>
    <property type="match status" value="1"/>
</dbReference>
<dbReference type="InterPro" id="IPR001412">
    <property type="entry name" value="aa-tRNA-synth_I_CS"/>
</dbReference>
<dbReference type="InterPro" id="IPR020061">
    <property type="entry name" value="Glu_tRNA_lig_a-bdl"/>
</dbReference>
<reference evidence="15" key="1">
    <citation type="journal article" date="2020" name="New Phytol.">
        <title>Comparative genomics reveals dynamic genome evolution in host specialist ectomycorrhizal fungi.</title>
        <authorList>
            <person name="Lofgren L.A."/>
            <person name="Nguyen N.H."/>
            <person name="Vilgalys R."/>
            <person name="Ruytinx J."/>
            <person name="Liao H.L."/>
            <person name="Branco S."/>
            <person name="Kuo A."/>
            <person name="LaButti K."/>
            <person name="Lipzen A."/>
            <person name="Andreopoulos W."/>
            <person name="Pangilinan J."/>
            <person name="Riley R."/>
            <person name="Hundley H."/>
            <person name="Na H."/>
            <person name="Barry K."/>
            <person name="Grigoriev I.V."/>
            <person name="Stajich J.E."/>
            <person name="Kennedy P.G."/>
        </authorList>
    </citation>
    <scope>NUCLEOTIDE SEQUENCE</scope>
    <source>
        <strain evidence="15">DOB743</strain>
    </source>
</reference>
<dbReference type="Gene3D" id="1.20.1050.130">
    <property type="match status" value="1"/>
</dbReference>
<evidence type="ECO:0000256" key="2">
    <source>
        <dbReference type="ARBA" id="ARBA00008927"/>
    </source>
</evidence>
<dbReference type="Gene3D" id="2.40.240.10">
    <property type="entry name" value="Ribosomal Protein L25, Chain P"/>
    <property type="match status" value="1"/>
</dbReference>
<dbReference type="InterPro" id="IPR049437">
    <property type="entry name" value="tRNA-synt_1c_C2"/>
</dbReference>
<dbReference type="EC" id="6.1.1.17" evidence="3"/>
<dbReference type="Pfam" id="PF20974">
    <property type="entry name" value="tRNA-synt_1c_C2"/>
    <property type="match status" value="1"/>
</dbReference>
<evidence type="ECO:0000256" key="5">
    <source>
        <dbReference type="ARBA" id="ARBA00022553"/>
    </source>
</evidence>
<evidence type="ECO:0000256" key="10">
    <source>
        <dbReference type="ARBA" id="ARBA00023146"/>
    </source>
</evidence>
<dbReference type="FunFam" id="1.10.1160.10:FF:000001">
    <property type="entry name" value="Glutamine--tRNA ligase"/>
    <property type="match status" value="1"/>
</dbReference>
<evidence type="ECO:0000256" key="13">
    <source>
        <dbReference type="RuleBase" id="RU363037"/>
    </source>
</evidence>
<dbReference type="EMBL" id="JABBWD010000015">
    <property type="protein sequence ID" value="KAG1778466.1"/>
    <property type="molecule type" value="Genomic_DNA"/>
</dbReference>
<dbReference type="NCBIfam" id="TIGR00463">
    <property type="entry name" value="gltX_arch"/>
    <property type="match status" value="1"/>
</dbReference>
<dbReference type="PANTHER" id="PTHR43097">
    <property type="entry name" value="GLUTAMINE-TRNA LIGASE"/>
    <property type="match status" value="1"/>
</dbReference>
<dbReference type="Pfam" id="PF00043">
    <property type="entry name" value="GST_C"/>
    <property type="match status" value="1"/>
</dbReference>
<dbReference type="SUPFAM" id="SSF50715">
    <property type="entry name" value="Ribosomal protein L25-like"/>
    <property type="match status" value="1"/>
</dbReference>
<evidence type="ECO:0000256" key="6">
    <source>
        <dbReference type="ARBA" id="ARBA00022598"/>
    </source>
</evidence>
<dbReference type="GO" id="GO:0005829">
    <property type="term" value="C:cytosol"/>
    <property type="evidence" value="ECO:0007669"/>
    <property type="project" value="TreeGrafter"/>
</dbReference>
<dbReference type="PROSITE" id="PS00178">
    <property type="entry name" value="AA_TRNA_LIGASE_I"/>
    <property type="match status" value="1"/>
</dbReference>
<dbReference type="FunFam" id="3.40.50.620:FF:000037">
    <property type="entry name" value="Glutamine--tRNA ligase cytoplasmic"/>
    <property type="match status" value="1"/>
</dbReference>
<evidence type="ECO:0000313" key="15">
    <source>
        <dbReference type="EMBL" id="KAG1778466.1"/>
    </source>
</evidence>
<keyword evidence="8 13" id="KW-0067">ATP-binding</keyword>
<keyword evidence="16" id="KW-1185">Reference proteome</keyword>
<dbReference type="PANTHER" id="PTHR43097:SF5">
    <property type="entry name" value="GLUTAMATE--TRNA LIGASE"/>
    <property type="match status" value="1"/>
</dbReference>
<feature type="domain" description="GST C-terminal" evidence="14">
    <location>
        <begin position="28"/>
        <end position="170"/>
    </location>
</feature>
<evidence type="ECO:0000313" key="16">
    <source>
        <dbReference type="Proteomes" id="UP000714275"/>
    </source>
</evidence>
<dbReference type="InterPro" id="IPR010987">
    <property type="entry name" value="Glutathione-S-Trfase_C-like"/>
</dbReference>
<evidence type="ECO:0000256" key="3">
    <source>
        <dbReference type="ARBA" id="ARBA00012835"/>
    </source>
</evidence>
<sequence length="775" mass="87007">MSITLSTKTSPFPYASIAIATYTQKVDINYDESVDGVTLDFEGSQIFADDEIVAVLANAGGLAGDSVKTAAYFELAKTVPTLTTIPDILALLDSLDNHLAYRTFLVGHDITAADFIIWGSIKVAPKFIGFLKNGQQHVHLLRWMSHIESLESIQATLASLTAAKANKAKSNKTAAGFALGLQNAKEGHVVTRFPPEPSGYLHIGHAKAAMLNQYFAKMYNGKMIIRFDDTNPTKERAEFEETILQDLELLNIRGDKVTHTSDYFDQIYELAIQIIKSGKAYADDTEQLQMREERGKGVPSVRRDDSIEDNLRHFEEMKIGSPEGLRWCIRAKISVDNQNKTMRDPVIYRCNLIPHHRTGDKWKIYPTYDFACPIVDSLEGVTHALRTNEYRERNAQYQWMIKTLGMRGVDIWDFSRLSFIYTLLSKRKLHWFVDRGIVRGWDDPRFPTIRGIRRRGLTVDALSQFMLAQGPSQAIVSLEWDMIWAINKKVIDPVAPRFWAIVKENRCRHQQHQIPVCKLTQPSSVFVTINGGPPVPEVKTLPRHKKNPDVGEKKTVFTSTILVEQEDAISFDDQEEITLMDWGNAIVRSKTTGPSGDVTSLTMDLHLEGDFRKTKKKITWLAQPSKDYPLVDVTLLDYDYLITKKKLEETDDVKDFVTPVSEFREEAFADANVSTLTKGDIIQFERKGYFVFDGTAEGGKLEFIRIPDGRAANLASKAGKPGVVAVEAPAPASGTTADAGPVPSSTMYKVEKIYGEEPVKPVSTTKMYTVSNVYE</sequence>
<accession>A0A9P6ZZ04</accession>
<keyword evidence="7 13" id="KW-0547">Nucleotide-binding</keyword>
<dbReference type="GO" id="GO:0017102">
    <property type="term" value="C:methionyl glutamyl tRNA synthetase complex"/>
    <property type="evidence" value="ECO:0007669"/>
    <property type="project" value="TreeGrafter"/>
</dbReference>
<keyword evidence="6 13" id="KW-0436">Ligase</keyword>
<gene>
    <name evidence="15" type="ORF">EV702DRAFT_1003232</name>
</gene>
<dbReference type="SUPFAM" id="SSF47616">
    <property type="entry name" value="GST C-terminal domain-like"/>
    <property type="match status" value="1"/>
</dbReference>
<dbReference type="InterPro" id="IPR050132">
    <property type="entry name" value="Gln/Glu-tRNA_Ligase"/>
</dbReference>
<comment type="similarity">
    <text evidence="2">Belongs to the class-I aminoacyl-tRNA synthetase family. Glutamate--tRNA ligase type 2 subfamily.</text>
</comment>
<dbReference type="Gene3D" id="3.40.50.620">
    <property type="entry name" value="HUPs"/>
    <property type="match status" value="1"/>
</dbReference>
<dbReference type="SUPFAM" id="SSF52374">
    <property type="entry name" value="Nucleotidylyl transferase"/>
    <property type="match status" value="1"/>
</dbReference>
<dbReference type="GO" id="GO:0004818">
    <property type="term" value="F:glutamate-tRNA ligase activity"/>
    <property type="evidence" value="ECO:0007669"/>
    <property type="project" value="UniProtKB-EC"/>
</dbReference>
<dbReference type="InterPro" id="IPR011035">
    <property type="entry name" value="Ribosomal_bL25/Gln-tRNA_synth"/>
</dbReference>
<comment type="caution">
    <text evidence="15">The sequence shown here is derived from an EMBL/GenBank/DDBJ whole genome shotgun (WGS) entry which is preliminary data.</text>
</comment>
<dbReference type="InterPro" id="IPR036282">
    <property type="entry name" value="Glutathione-S-Trfase_C_sf"/>
</dbReference>
<keyword evidence="4" id="KW-0963">Cytoplasm</keyword>
<dbReference type="FunFam" id="2.40.240.10:FF:000004">
    <property type="entry name" value="Glutamyl-tRNA synthetase, cytoplasmic"/>
    <property type="match status" value="1"/>
</dbReference>
<dbReference type="Proteomes" id="UP000714275">
    <property type="component" value="Unassembled WGS sequence"/>
</dbReference>
<keyword evidence="5" id="KW-0597">Phosphoprotein</keyword>
<dbReference type="InterPro" id="IPR004046">
    <property type="entry name" value="GST_C"/>
</dbReference>
<dbReference type="PRINTS" id="PR00987">
    <property type="entry name" value="TRNASYNTHGLU"/>
</dbReference>
<dbReference type="GO" id="GO:0006424">
    <property type="term" value="P:glutamyl-tRNA aminoacylation"/>
    <property type="evidence" value="ECO:0007669"/>
    <property type="project" value="InterPro"/>
</dbReference>
<name>A0A9P6ZZ04_9AGAM</name>
<protein>
    <recommendedName>
        <fullName evidence="3">glutamate--tRNA ligase</fullName>
        <ecNumber evidence="3">6.1.1.17</ecNumber>
    </recommendedName>
    <alternativeName>
        <fullName evidence="11">Glutamyl-tRNA synthetase</fullName>
    </alternativeName>
</protein>
<keyword evidence="10 13" id="KW-0030">Aminoacyl-tRNA synthetase</keyword>
<dbReference type="HAMAP" id="MF_02076">
    <property type="entry name" value="Glu_tRNA_synth_type2"/>
    <property type="match status" value="1"/>
</dbReference>
<organism evidence="15 16">
    <name type="scientific">Suillus placidus</name>
    <dbReference type="NCBI Taxonomy" id="48579"/>
    <lineage>
        <taxon>Eukaryota</taxon>
        <taxon>Fungi</taxon>
        <taxon>Dikarya</taxon>
        <taxon>Basidiomycota</taxon>
        <taxon>Agaricomycotina</taxon>
        <taxon>Agaricomycetes</taxon>
        <taxon>Agaricomycetidae</taxon>
        <taxon>Boletales</taxon>
        <taxon>Suillineae</taxon>
        <taxon>Suillaceae</taxon>
        <taxon>Suillus</taxon>
    </lineage>
</organism>
<dbReference type="InterPro" id="IPR000924">
    <property type="entry name" value="Glu/Gln-tRNA-synth"/>
</dbReference>
<evidence type="ECO:0000256" key="4">
    <source>
        <dbReference type="ARBA" id="ARBA00022490"/>
    </source>
</evidence>
<evidence type="ECO:0000259" key="14">
    <source>
        <dbReference type="PROSITE" id="PS50405"/>
    </source>
</evidence>
<dbReference type="Gene3D" id="1.10.1160.10">
    <property type="entry name" value="Glutamyl-trna Synthetase, Domain 2"/>
    <property type="match status" value="1"/>
</dbReference>
<dbReference type="InterPro" id="IPR004526">
    <property type="entry name" value="Glu-tRNA-synth_arc/euk"/>
</dbReference>
<dbReference type="InterPro" id="IPR020056">
    <property type="entry name" value="Rbsml_bL25/Gln-tRNA_synth_N"/>
</dbReference>
<evidence type="ECO:0000256" key="12">
    <source>
        <dbReference type="ARBA" id="ARBA00048351"/>
    </source>
</evidence>
<evidence type="ECO:0000256" key="8">
    <source>
        <dbReference type="ARBA" id="ARBA00022840"/>
    </source>
</evidence>
<evidence type="ECO:0000256" key="11">
    <source>
        <dbReference type="ARBA" id="ARBA00030865"/>
    </source>
</evidence>
<dbReference type="Pfam" id="PF03950">
    <property type="entry name" value="tRNA-synt_1c_C"/>
    <property type="match status" value="1"/>
</dbReference>
<evidence type="ECO:0000256" key="9">
    <source>
        <dbReference type="ARBA" id="ARBA00022917"/>
    </source>
</evidence>
<comment type="catalytic activity">
    <reaction evidence="12">
        <text>tRNA(Glu) + L-glutamate + ATP = L-glutamyl-tRNA(Glu) + AMP + diphosphate</text>
        <dbReference type="Rhea" id="RHEA:23540"/>
        <dbReference type="Rhea" id="RHEA-COMP:9663"/>
        <dbReference type="Rhea" id="RHEA-COMP:9680"/>
        <dbReference type="ChEBI" id="CHEBI:29985"/>
        <dbReference type="ChEBI" id="CHEBI:30616"/>
        <dbReference type="ChEBI" id="CHEBI:33019"/>
        <dbReference type="ChEBI" id="CHEBI:78442"/>
        <dbReference type="ChEBI" id="CHEBI:78520"/>
        <dbReference type="ChEBI" id="CHEBI:456215"/>
        <dbReference type="EC" id="6.1.1.17"/>
    </reaction>
</comment>
<dbReference type="GO" id="GO:0005524">
    <property type="term" value="F:ATP binding"/>
    <property type="evidence" value="ECO:0007669"/>
    <property type="project" value="UniProtKB-KW"/>
</dbReference>
<keyword evidence="9 13" id="KW-0648">Protein biosynthesis</keyword>
<dbReference type="AlphaFoldDB" id="A0A9P6ZZ04"/>
<evidence type="ECO:0000256" key="7">
    <source>
        <dbReference type="ARBA" id="ARBA00022741"/>
    </source>
</evidence>
<evidence type="ECO:0000256" key="1">
    <source>
        <dbReference type="ARBA" id="ARBA00004496"/>
    </source>
</evidence>
<dbReference type="OrthoDB" id="10250478at2759"/>
<dbReference type="InterPro" id="IPR020059">
    <property type="entry name" value="Glu/Gln-tRNA-synth_Ib_codon-bd"/>
</dbReference>
<dbReference type="CDD" id="cd00807">
    <property type="entry name" value="GlnRS_core"/>
    <property type="match status" value="1"/>
</dbReference>
<dbReference type="InterPro" id="IPR014729">
    <property type="entry name" value="Rossmann-like_a/b/a_fold"/>
</dbReference>